<dbReference type="SUPFAM" id="SSF55486">
    <property type="entry name" value="Metalloproteases ('zincins'), catalytic domain"/>
    <property type="match status" value="1"/>
</dbReference>
<dbReference type="InterPro" id="IPR034030">
    <property type="entry name" value="ZnMc_salivary_gland_MPs"/>
</dbReference>
<keyword evidence="5" id="KW-0479">Metal-binding</keyword>
<feature type="active site" evidence="5">
    <location>
        <position position="338"/>
    </location>
</feature>
<evidence type="ECO:0000259" key="6">
    <source>
        <dbReference type="PROSITE" id="PS50215"/>
    </source>
</evidence>
<dbReference type="PANTHER" id="PTHR11905:SF159">
    <property type="entry name" value="ADAM METALLOPROTEASE"/>
    <property type="match status" value="1"/>
</dbReference>
<dbReference type="GO" id="GO:0004222">
    <property type="term" value="F:metalloendopeptidase activity"/>
    <property type="evidence" value="ECO:0007669"/>
    <property type="project" value="InterPro"/>
</dbReference>
<evidence type="ECO:0000256" key="3">
    <source>
        <dbReference type="ARBA" id="ARBA00022833"/>
    </source>
</evidence>
<evidence type="ECO:0000256" key="4">
    <source>
        <dbReference type="ARBA" id="ARBA00023049"/>
    </source>
</evidence>
<protein>
    <submittedName>
        <fullName evidence="7">Putative tick salivary metalloprotease</fullName>
    </submittedName>
</protein>
<reference evidence="7" key="1">
    <citation type="submission" date="2012-11" db="EMBL/GenBank/DDBJ databases">
        <authorList>
            <person name="Lucero-Rivera Y.E."/>
            <person name="Tovar-Ramirez D."/>
        </authorList>
    </citation>
    <scope>NUCLEOTIDE SEQUENCE</scope>
    <source>
        <tissue evidence="7">Salivary gland</tissue>
    </source>
</reference>
<dbReference type="InterPro" id="IPR001590">
    <property type="entry name" value="Peptidase_M12B"/>
</dbReference>
<feature type="binding site" evidence="5">
    <location>
        <position position="347"/>
    </location>
    <ligand>
        <name>Zn(2+)</name>
        <dbReference type="ChEBI" id="CHEBI:29105"/>
        <note>catalytic</note>
    </ligand>
</feature>
<dbReference type="Pfam" id="PF13688">
    <property type="entry name" value="Reprolysin_5"/>
    <property type="match status" value="1"/>
</dbReference>
<dbReference type="PANTHER" id="PTHR11905">
    <property type="entry name" value="ADAM A DISINTEGRIN AND METALLOPROTEASE DOMAIN"/>
    <property type="match status" value="1"/>
</dbReference>
<sequence length="507" mass="57351">MHMKVDDDAYLLVALFPIVVSAFTQDAGGRIVYPELFRSREAGGGRVLKITDNISLRLKKSSVFAREVLVRTYTDGVPMHTYMSGPYLEDDLYHDEDAMASVTVSEDSGVKVEGIVNSRLRIVPLLTQERTEEGRIAHQLTEIPDDLSSDHDDYDWTTSNHILRLRETQEKNGSVQVRERTADAVYPELFVVVDSAFAAVFSSTEKIIKYVSISVNAMNLKYLGVTDPKVQHRLVGLEVTTIQQEWFLRRVSMDRRYVHAQGTLSSFQTYTTQNRELYGKADLVYLITGQDLATLKNYQVSNRSGGYAYVRTVCTDNKVGVGEDRPPTFRGVHVMAHEIGHIMGCLHDGEVSPFGNDGIPGSESCPFEDGFLMSYLRKDKNTYKFSYCSITQMRETIWSQTASCLREENYVGTSLKKYQYLPGKYLTRTMQCQNAFPTLEKVHYIEKYGVQGCTIRCGISSKNSYSQLKVLHLSDGTKCESKHGRKRNCINGLCLEKRKSYGYEAVP</sequence>
<evidence type="ECO:0000256" key="1">
    <source>
        <dbReference type="ARBA" id="ARBA00022670"/>
    </source>
</evidence>
<evidence type="ECO:0000256" key="2">
    <source>
        <dbReference type="ARBA" id="ARBA00022801"/>
    </source>
</evidence>
<evidence type="ECO:0000256" key="5">
    <source>
        <dbReference type="PROSITE-ProRule" id="PRU00276"/>
    </source>
</evidence>
<dbReference type="CDD" id="cd04272">
    <property type="entry name" value="ZnMc_salivary_gland_MPs"/>
    <property type="match status" value="1"/>
</dbReference>
<keyword evidence="1 7" id="KW-0645">Protease</keyword>
<dbReference type="InterPro" id="IPR024079">
    <property type="entry name" value="MetalloPept_cat_dom_sf"/>
</dbReference>
<accession>L7LTR4</accession>
<comment type="caution">
    <text evidence="5">Lacks conserved residue(s) required for the propagation of feature annotation.</text>
</comment>
<feature type="binding site" evidence="5">
    <location>
        <position position="341"/>
    </location>
    <ligand>
        <name>Zn(2+)</name>
        <dbReference type="ChEBI" id="CHEBI:29105"/>
        <note>catalytic</note>
    </ligand>
</feature>
<name>L7LTR4_RHIPC</name>
<dbReference type="GO" id="GO:0006509">
    <property type="term" value="P:membrane protein ectodomain proteolysis"/>
    <property type="evidence" value="ECO:0007669"/>
    <property type="project" value="TreeGrafter"/>
</dbReference>
<dbReference type="GO" id="GO:0046872">
    <property type="term" value="F:metal ion binding"/>
    <property type="evidence" value="ECO:0007669"/>
    <property type="project" value="UniProtKB-KW"/>
</dbReference>
<keyword evidence="3 5" id="KW-0862">Zinc</keyword>
<dbReference type="Gene3D" id="3.40.390.10">
    <property type="entry name" value="Collagenase (Catalytic Domain)"/>
    <property type="match status" value="1"/>
</dbReference>
<keyword evidence="4 7" id="KW-0482">Metalloprotease</keyword>
<dbReference type="EMBL" id="GACK01010810">
    <property type="protein sequence ID" value="JAA54224.1"/>
    <property type="molecule type" value="mRNA"/>
</dbReference>
<keyword evidence="2" id="KW-0378">Hydrolase</keyword>
<dbReference type="PROSITE" id="PS50215">
    <property type="entry name" value="ADAM_MEPRO"/>
    <property type="match status" value="1"/>
</dbReference>
<feature type="binding site" evidence="5">
    <location>
        <position position="337"/>
    </location>
    <ligand>
        <name>Zn(2+)</name>
        <dbReference type="ChEBI" id="CHEBI:29105"/>
        <note>catalytic</note>
    </ligand>
</feature>
<proteinExistence type="evidence at transcript level"/>
<evidence type="ECO:0000313" key="7">
    <source>
        <dbReference type="EMBL" id="JAA54224.1"/>
    </source>
</evidence>
<feature type="domain" description="Peptidase M12B" evidence="6">
    <location>
        <begin position="185"/>
        <end position="409"/>
    </location>
</feature>
<dbReference type="AlphaFoldDB" id="L7LTR4"/>
<reference evidence="7" key="2">
    <citation type="journal article" date="2015" name="J. Proteomics">
        <title>Sexual differences in the sialomes of the zebra tick, Rhipicephalus pulchellus.</title>
        <authorList>
            <person name="Tan A.W."/>
            <person name="Francischetti I.M."/>
            <person name="Slovak M."/>
            <person name="Kini R.M."/>
            <person name="Ribeiro J.M."/>
        </authorList>
    </citation>
    <scope>NUCLEOTIDE SEQUENCE</scope>
    <source>
        <tissue evidence="7">Salivary gland</tissue>
    </source>
</reference>
<organism evidence="7">
    <name type="scientific">Rhipicephalus pulchellus</name>
    <name type="common">Yellow backed tick</name>
    <name type="synonym">Dermacentor pulchellus</name>
    <dbReference type="NCBI Taxonomy" id="72859"/>
    <lineage>
        <taxon>Eukaryota</taxon>
        <taxon>Metazoa</taxon>
        <taxon>Ecdysozoa</taxon>
        <taxon>Arthropoda</taxon>
        <taxon>Chelicerata</taxon>
        <taxon>Arachnida</taxon>
        <taxon>Acari</taxon>
        <taxon>Parasitiformes</taxon>
        <taxon>Ixodida</taxon>
        <taxon>Ixodoidea</taxon>
        <taxon>Ixodidae</taxon>
        <taxon>Rhipicephalinae</taxon>
        <taxon>Rhipicephalus</taxon>
        <taxon>Rhipicephalus</taxon>
    </lineage>
</organism>